<comment type="caution">
    <text evidence="1">The sequence shown here is derived from an EMBL/GenBank/DDBJ whole genome shotgun (WGS) entry which is preliminary data.</text>
</comment>
<accession>A0AAW9K725</accession>
<evidence type="ECO:0000313" key="2">
    <source>
        <dbReference type="Proteomes" id="UP001288944"/>
    </source>
</evidence>
<dbReference type="Gene3D" id="1.10.357.10">
    <property type="entry name" value="Tetracycline Repressor, domain 2"/>
    <property type="match status" value="1"/>
</dbReference>
<dbReference type="AlphaFoldDB" id="A0AAW9K725"/>
<protein>
    <submittedName>
        <fullName evidence="1">Uncharacterized protein</fullName>
    </submittedName>
</protein>
<evidence type="ECO:0000313" key="1">
    <source>
        <dbReference type="EMBL" id="MDZ7542770.1"/>
    </source>
</evidence>
<name>A0AAW9K725_CLOPF</name>
<organism evidence="1 2">
    <name type="scientific">Clostridium perfringens</name>
    <dbReference type="NCBI Taxonomy" id="1502"/>
    <lineage>
        <taxon>Bacteria</taxon>
        <taxon>Bacillati</taxon>
        <taxon>Bacillota</taxon>
        <taxon>Clostridia</taxon>
        <taxon>Eubacteriales</taxon>
        <taxon>Clostridiaceae</taxon>
        <taxon>Clostridium</taxon>
    </lineage>
</organism>
<reference evidence="1" key="1">
    <citation type="submission" date="2019-11" db="EMBL/GenBank/DDBJ databases">
        <title>Characterization of Clostridium perfringens isolates from swine manure treated agricultural soils.</title>
        <authorList>
            <person name="Wushke S.T."/>
        </authorList>
    </citation>
    <scope>NUCLEOTIDE SEQUENCE</scope>
    <source>
        <strain evidence="1">X62</strain>
    </source>
</reference>
<proteinExistence type="predicted"/>
<feature type="non-terminal residue" evidence="1">
    <location>
        <position position="45"/>
    </location>
</feature>
<gene>
    <name evidence="1" type="ORF">GNF83_16590</name>
</gene>
<dbReference type="Proteomes" id="UP001288944">
    <property type="component" value="Unassembled WGS sequence"/>
</dbReference>
<dbReference type="EMBL" id="WNUR01000470">
    <property type="protein sequence ID" value="MDZ7542770.1"/>
    <property type="molecule type" value="Genomic_DNA"/>
</dbReference>
<sequence>MIIKYWRRGEVVNIPKDKEELIYEVSLKEFAEKGYELASTNNIVK</sequence>